<organism evidence="2 3">
    <name type="scientific">Palleronia pelagia</name>
    <dbReference type="NCBI Taxonomy" id="387096"/>
    <lineage>
        <taxon>Bacteria</taxon>
        <taxon>Pseudomonadati</taxon>
        <taxon>Pseudomonadota</taxon>
        <taxon>Alphaproteobacteria</taxon>
        <taxon>Rhodobacterales</taxon>
        <taxon>Roseobacteraceae</taxon>
        <taxon>Palleronia</taxon>
    </lineage>
</organism>
<reference evidence="3" key="1">
    <citation type="submission" date="2016-10" db="EMBL/GenBank/DDBJ databases">
        <authorList>
            <person name="Varghese N."/>
            <person name="Submissions S."/>
        </authorList>
    </citation>
    <scope>NUCLEOTIDE SEQUENCE [LARGE SCALE GENOMIC DNA]</scope>
    <source>
        <strain evidence="3">DSM 26893</strain>
    </source>
</reference>
<protein>
    <submittedName>
        <fullName evidence="2">Uncharacterized protein</fullName>
    </submittedName>
</protein>
<proteinExistence type="predicted"/>
<dbReference type="Proteomes" id="UP000199372">
    <property type="component" value="Unassembled WGS sequence"/>
</dbReference>
<name>A0A1H8F5Z1_9RHOB</name>
<dbReference type="AlphaFoldDB" id="A0A1H8F5Z1"/>
<feature type="region of interest" description="Disordered" evidence="1">
    <location>
        <begin position="14"/>
        <end position="54"/>
    </location>
</feature>
<evidence type="ECO:0000313" key="2">
    <source>
        <dbReference type="EMBL" id="SEN27271.1"/>
    </source>
</evidence>
<accession>A0A1H8F5Z1</accession>
<dbReference type="EMBL" id="FOCM01000003">
    <property type="protein sequence ID" value="SEN27271.1"/>
    <property type="molecule type" value="Genomic_DNA"/>
</dbReference>
<feature type="compositionally biased region" description="Basic and acidic residues" evidence="1">
    <location>
        <begin position="25"/>
        <end position="41"/>
    </location>
</feature>
<evidence type="ECO:0000256" key="1">
    <source>
        <dbReference type="SAM" id="MobiDB-lite"/>
    </source>
</evidence>
<gene>
    <name evidence="2" type="ORF">SAMN04488011_103229</name>
</gene>
<evidence type="ECO:0000313" key="3">
    <source>
        <dbReference type="Proteomes" id="UP000199372"/>
    </source>
</evidence>
<sequence length="54" mass="6369">MMNIFAQSFLVATRQEPGYRNRAQKRAEDARTERWHSDRRSGFRSAPAETRDGR</sequence>
<keyword evidence="3" id="KW-1185">Reference proteome</keyword>